<evidence type="ECO:0000256" key="2">
    <source>
        <dbReference type="ARBA" id="ARBA00022679"/>
    </source>
</evidence>
<dbReference type="InterPro" id="IPR019257">
    <property type="entry name" value="MeTrfase_dom"/>
</dbReference>
<dbReference type="InterPro" id="IPR017804">
    <property type="entry name" value="MeTrfase_EgtD-like"/>
</dbReference>
<dbReference type="PANTHER" id="PTHR43397:SF1">
    <property type="entry name" value="ERGOTHIONEINE BIOSYNTHESIS PROTEIN 1"/>
    <property type="match status" value="1"/>
</dbReference>
<dbReference type="InterPro" id="IPR051128">
    <property type="entry name" value="EgtD_Methyltrsf_superfamily"/>
</dbReference>
<dbReference type="AlphaFoldDB" id="A0A7K1U4L5"/>
<dbReference type="PANTHER" id="PTHR43397">
    <property type="entry name" value="ERGOTHIONEINE BIOSYNTHESIS PROTEIN 1"/>
    <property type="match status" value="1"/>
</dbReference>
<sequence length="331" mass="37577">MATTTVMHTLLVPEKSQDQQGVFYQDVIRGLSAKNKFLEAKYFYDAEGDRLFQQIMQLQEYYPTACEMEILQGQSAAICKTILDSTTHFDVVELGAGDATKSIHLLRELLKGKTDFTYYPVDISGNVIAQLERSLPQQLPGLRVQGMHGEYFEMLREVSILSGRNKVVLCLGGNIGNFTPTEARQFCRQLRNYLQPGDLVIIGFDLKKHPQVILNAYNDRSGVTKEFNLNLLRRINRELGGNFDTSKFDHYATYDPGTGACKSYLVSLEVQQVKVGNKLFEFGLHETMYMEISQKYSIEETDCLATQSGFGPLADFYDSRSWFADCVWHCI</sequence>
<dbReference type="GO" id="GO:0032259">
    <property type="term" value="P:methylation"/>
    <property type="evidence" value="ECO:0007669"/>
    <property type="project" value="UniProtKB-KW"/>
</dbReference>
<protein>
    <submittedName>
        <fullName evidence="4">L-histidine N(Alpha)-methyltransferase</fullName>
    </submittedName>
</protein>
<feature type="domain" description="Histidine-specific methyltransferase SAM-dependent" evidence="3">
    <location>
        <begin position="24"/>
        <end position="328"/>
    </location>
</feature>
<keyword evidence="1 4" id="KW-0489">Methyltransferase</keyword>
<dbReference type="Proteomes" id="UP000461730">
    <property type="component" value="Unassembled WGS sequence"/>
</dbReference>
<name>A0A7K1U4L5_9BACT</name>
<dbReference type="PIRSF" id="PIRSF018005">
    <property type="entry name" value="UCP018005"/>
    <property type="match status" value="1"/>
</dbReference>
<dbReference type="InterPro" id="IPR029063">
    <property type="entry name" value="SAM-dependent_MTases_sf"/>
</dbReference>
<evidence type="ECO:0000313" key="5">
    <source>
        <dbReference type="Proteomes" id="UP000461730"/>
    </source>
</evidence>
<dbReference type="EMBL" id="WRXN01000004">
    <property type="protein sequence ID" value="MVT08935.1"/>
    <property type="molecule type" value="Genomic_DNA"/>
</dbReference>
<dbReference type="Pfam" id="PF10017">
    <property type="entry name" value="Methyltransf_33"/>
    <property type="match status" value="1"/>
</dbReference>
<dbReference type="GO" id="GO:0008168">
    <property type="term" value="F:methyltransferase activity"/>
    <property type="evidence" value="ECO:0007669"/>
    <property type="project" value="UniProtKB-KW"/>
</dbReference>
<evidence type="ECO:0000259" key="3">
    <source>
        <dbReference type="Pfam" id="PF10017"/>
    </source>
</evidence>
<reference evidence="4 5" key="1">
    <citation type="submission" date="2019-12" db="EMBL/GenBank/DDBJ databases">
        <title>Chitinophaga sp. strain ysch24 (GDMCC 1.1355), whole genome shotgun sequence.</title>
        <authorList>
            <person name="Zhang X."/>
        </authorList>
    </citation>
    <scope>NUCLEOTIDE SEQUENCE [LARGE SCALE GENOMIC DNA]</scope>
    <source>
        <strain evidence="5">ysch24</strain>
    </source>
</reference>
<evidence type="ECO:0000256" key="1">
    <source>
        <dbReference type="ARBA" id="ARBA00022603"/>
    </source>
</evidence>
<keyword evidence="2 4" id="KW-0808">Transferase</keyword>
<dbReference type="Gene3D" id="3.40.50.150">
    <property type="entry name" value="Vaccinia Virus protein VP39"/>
    <property type="match status" value="1"/>
</dbReference>
<gene>
    <name evidence="4" type="ORF">GO493_11745</name>
</gene>
<keyword evidence="5" id="KW-1185">Reference proteome</keyword>
<dbReference type="SUPFAM" id="SSF53335">
    <property type="entry name" value="S-adenosyl-L-methionine-dependent methyltransferases"/>
    <property type="match status" value="1"/>
</dbReference>
<comment type="caution">
    <text evidence="4">The sequence shown here is derived from an EMBL/GenBank/DDBJ whole genome shotgun (WGS) entry which is preliminary data.</text>
</comment>
<organism evidence="4 5">
    <name type="scientific">Chitinophaga tropicalis</name>
    <dbReference type="NCBI Taxonomy" id="2683588"/>
    <lineage>
        <taxon>Bacteria</taxon>
        <taxon>Pseudomonadati</taxon>
        <taxon>Bacteroidota</taxon>
        <taxon>Chitinophagia</taxon>
        <taxon>Chitinophagales</taxon>
        <taxon>Chitinophagaceae</taxon>
        <taxon>Chitinophaga</taxon>
    </lineage>
</organism>
<proteinExistence type="predicted"/>
<evidence type="ECO:0000313" key="4">
    <source>
        <dbReference type="EMBL" id="MVT08935.1"/>
    </source>
</evidence>
<dbReference type="RefSeq" id="WP_157306352.1">
    <property type="nucleotide sequence ID" value="NZ_WRXN01000004.1"/>
</dbReference>
<accession>A0A7K1U4L5</accession>